<dbReference type="Gene3D" id="1.10.287.950">
    <property type="entry name" value="Methyl-accepting chemotaxis protein"/>
    <property type="match status" value="1"/>
</dbReference>
<evidence type="ECO:0000256" key="1">
    <source>
        <dbReference type="ARBA" id="ARBA00022500"/>
    </source>
</evidence>
<keyword evidence="8" id="KW-1185">Reference proteome</keyword>
<name>A0ABX2QCI8_9HYPH</name>
<dbReference type="Proteomes" id="UP000659172">
    <property type="component" value="Unassembled WGS sequence"/>
</dbReference>
<keyword evidence="4" id="KW-0472">Membrane</keyword>
<dbReference type="InterPro" id="IPR004089">
    <property type="entry name" value="MCPsignal_dom"/>
</dbReference>
<sequence>MSVLSKLKIAHRVMVLGVLAVAGIAVIAGILLAQRQFEAANRETGYRLAAREAEFGSLSADFLAARLSEKDFLLGHDLSANAAFEQTVASAVARLERLKAGAGVELAAELQEIGARFETYRSAFASLVKLNVELGLDQSQGLEGAMRSAVHGIEKQLQDIDDAGVRASMLMLRRHEKDFILRRDAKYIERHAEEAKTFTGLVRKLYRPGAQRQRVMERFDVYRISFRLYAETSLKESAARKAVSAAHADIQPAKERATALFARERSQNLAANEASARRTITVVAVLIGVAVVALLVAVWLVGRSIVRPIGSITQAMRSLAGGRTEIAVPGLFRRDEIGAMAAALEVFRQAAIDNRRLEEQAEADRRKAEAERAAIQAGAEAEAHERLMQATQGLAAGLRRLAGGNLDFQLTEAFSPEFEGLRADLNQALRQLGAALLEISAVSGTIDGGSREISASADTLSTRTERQAGSLEETAAALDEITANVTHAAERAQEARDVASRANVHAERTAELVGGTVGAMERIEQSSRRISSIIGVIDEIAFQTNLLALNAGVEAARAGEAGRGFAVVAQEVRELAQRSAVAAKEIKDLIRNSTAEVEDGVEIVRNTGTALQAIGQEVKTIHALMEAIAISSREQSLGISAVNATVNQMDQGTQQNAAMAEENTAASALLATQAERLRVLVSAFKLPVGAEPAEVAAAQTGRVLRFAGHGR</sequence>
<dbReference type="CDD" id="cd06225">
    <property type="entry name" value="HAMP"/>
    <property type="match status" value="1"/>
</dbReference>
<dbReference type="SUPFAM" id="SSF58104">
    <property type="entry name" value="Methyl-accepting chemotaxis protein (MCP) signaling domain"/>
    <property type="match status" value="1"/>
</dbReference>
<feature type="domain" description="HAMP" evidence="6">
    <location>
        <begin position="385"/>
        <end position="437"/>
    </location>
</feature>
<dbReference type="Pfam" id="PF00672">
    <property type="entry name" value="HAMP"/>
    <property type="match status" value="1"/>
</dbReference>
<dbReference type="SUPFAM" id="SSF158472">
    <property type="entry name" value="HAMP domain-like"/>
    <property type="match status" value="1"/>
</dbReference>
<dbReference type="RefSeq" id="WP_176948431.1">
    <property type="nucleotide sequence ID" value="NZ_JABXYK010000002.1"/>
</dbReference>
<evidence type="ECO:0000256" key="4">
    <source>
        <dbReference type="SAM" id="Phobius"/>
    </source>
</evidence>
<dbReference type="InterPro" id="IPR032255">
    <property type="entry name" value="HBM"/>
</dbReference>
<dbReference type="InterPro" id="IPR051310">
    <property type="entry name" value="MCP_chemotaxis"/>
</dbReference>
<organism evidence="7 8">
    <name type="scientific">Mycoplana rhizolycopersici</name>
    <dbReference type="NCBI Taxonomy" id="2746702"/>
    <lineage>
        <taxon>Bacteria</taxon>
        <taxon>Pseudomonadati</taxon>
        <taxon>Pseudomonadota</taxon>
        <taxon>Alphaproteobacteria</taxon>
        <taxon>Hyphomicrobiales</taxon>
        <taxon>Rhizobiaceae</taxon>
        <taxon>Mycoplana</taxon>
    </lineage>
</organism>
<feature type="domain" description="HAMP" evidence="6">
    <location>
        <begin position="303"/>
        <end position="356"/>
    </location>
</feature>
<dbReference type="PROSITE" id="PS50111">
    <property type="entry name" value="CHEMOTAXIS_TRANSDUC_2"/>
    <property type="match status" value="1"/>
</dbReference>
<comment type="similarity">
    <text evidence="2">Belongs to the methyl-accepting chemotaxis (MCP) protein family.</text>
</comment>
<feature type="domain" description="Methyl-accepting transducer" evidence="5">
    <location>
        <begin position="442"/>
        <end position="671"/>
    </location>
</feature>
<keyword evidence="4" id="KW-0812">Transmembrane</keyword>
<keyword evidence="3" id="KW-0807">Transducer</keyword>
<evidence type="ECO:0000259" key="5">
    <source>
        <dbReference type="PROSITE" id="PS50111"/>
    </source>
</evidence>
<evidence type="ECO:0000259" key="6">
    <source>
        <dbReference type="PROSITE" id="PS50885"/>
    </source>
</evidence>
<feature type="transmembrane region" description="Helical" evidence="4">
    <location>
        <begin position="12"/>
        <end position="33"/>
    </location>
</feature>
<evidence type="ECO:0000313" key="8">
    <source>
        <dbReference type="Proteomes" id="UP000659172"/>
    </source>
</evidence>
<keyword evidence="4" id="KW-1133">Transmembrane helix</keyword>
<dbReference type="CDD" id="cd11386">
    <property type="entry name" value="MCP_signal"/>
    <property type="match status" value="1"/>
</dbReference>
<keyword evidence="1" id="KW-0145">Chemotaxis</keyword>
<dbReference type="EMBL" id="JABXYK010000002">
    <property type="protein sequence ID" value="NVP54408.1"/>
    <property type="molecule type" value="Genomic_DNA"/>
</dbReference>
<dbReference type="InterPro" id="IPR003660">
    <property type="entry name" value="HAMP_dom"/>
</dbReference>
<dbReference type="PROSITE" id="PS50885">
    <property type="entry name" value="HAMP"/>
    <property type="match status" value="2"/>
</dbReference>
<reference evidence="7 8" key="1">
    <citation type="submission" date="2020-06" db="EMBL/GenBank/DDBJ databases">
        <title>Rhizobium sp.nov. isolated from the tomato plant.</title>
        <authorList>
            <person name="Thin K.K."/>
            <person name="Zhang X."/>
            <person name="He S."/>
        </authorList>
    </citation>
    <scope>NUCLEOTIDE SEQUENCE [LARGE SCALE GENOMIC DNA]</scope>
    <source>
        <strain evidence="7 8">DBTS2</strain>
    </source>
</reference>
<comment type="caution">
    <text evidence="7">The sequence shown here is derived from an EMBL/GenBank/DDBJ whole genome shotgun (WGS) entry which is preliminary data.</text>
</comment>
<dbReference type="PANTHER" id="PTHR43531:SF11">
    <property type="entry name" value="METHYL-ACCEPTING CHEMOTAXIS PROTEIN 3"/>
    <property type="match status" value="1"/>
</dbReference>
<feature type="transmembrane region" description="Helical" evidence="4">
    <location>
        <begin position="280"/>
        <end position="302"/>
    </location>
</feature>
<dbReference type="Gene3D" id="6.10.340.10">
    <property type="match status" value="1"/>
</dbReference>
<evidence type="ECO:0000313" key="7">
    <source>
        <dbReference type="EMBL" id="NVP54408.1"/>
    </source>
</evidence>
<accession>A0ABX2QCI8</accession>
<evidence type="ECO:0000256" key="2">
    <source>
        <dbReference type="ARBA" id="ARBA00029447"/>
    </source>
</evidence>
<dbReference type="SMART" id="SM00304">
    <property type="entry name" value="HAMP"/>
    <property type="match status" value="2"/>
</dbReference>
<dbReference type="SMART" id="SM01358">
    <property type="entry name" value="HBM"/>
    <property type="match status" value="1"/>
</dbReference>
<protein>
    <submittedName>
        <fullName evidence="7">HAMP domain-containing protein</fullName>
    </submittedName>
</protein>
<evidence type="ECO:0000256" key="3">
    <source>
        <dbReference type="PROSITE-ProRule" id="PRU00284"/>
    </source>
</evidence>
<gene>
    <name evidence="7" type="ORF">HV823_03955</name>
</gene>
<dbReference type="Pfam" id="PF00015">
    <property type="entry name" value="MCPsignal"/>
    <property type="match status" value="1"/>
</dbReference>
<dbReference type="PANTHER" id="PTHR43531">
    <property type="entry name" value="PROTEIN ICFG"/>
    <property type="match status" value="1"/>
</dbReference>
<dbReference type="SMART" id="SM00283">
    <property type="entry name" value="MA"/>
    <property type="match status" value="1"/>
</dbReference>
<proteinExistence type="inferred from homology"/>